<keyword evidence="4" id="KW-1185">Reference proteome</keyword>
<proteinExistence type="predicted"/>
<feature type="transmembrane region" description="Helical" evidence="2">
    <location>
        <begin position="12"/>
        <end position="34"/>
    </location>
</feature>
<name>A0A3N2BC96_9MICO</name>
<evidence type="ECO:0000256" key="2">
    <source>
        <dbReference type="SAM" id="Phobius"/>
    </source>
</evidence>
<reference evidence="3 4" key="1">
    <citation type="submission" date="2018-11" db="EMBL/GenBank/DDBJ databases">
        <title>Sequencing the genomes of 1000 actinobacteria strains.</title>
        <authorList>
            <person name="Klenk H.-P."/>
        </authorList>
    </citation>
    <scope>NUCLEOTIDE SEQUENCE [LARGE SCALE GENOMIC DNA]</scope>
    <source>
        <strain evidence="3 4">DSM 11294</strain>
    </source>
</reference>
<feature type="compositionally biased region" description="Basic and acidic residues" evidence="1">
    <location>
        <begin position="95"/>
        <end position="109"/>
    </location>
</feature>
<gene>
    <name evidence="3" type="ORF">EDD31_1208</name>
</gene>
<accession>A0A3N2BC96</accession>
<evidence type="ECO:0000313" key="4">
    <source>
        <dbReference type="Proteomes" id="UP000280668"/>
    </source>
</evidence>
<feature type="compositionally biased region" description="Acidic residues" evidence="1">
    <location>
        <begin position="55"/>
        <end position="88"/>
    </location>
</feature>
<keyword evidence="2" id="KW-0472">Membrane</keyword>
<dbReference type="Proteomes" id="UP000280668">
    <property type="component" value="Unassembled WGS sequence"/>
</dbReference>
<evidence type="ECO:0000256" key="1">
    <source>
        <dbReference type="SAM" id="MobiDB-lite"/>
    </source>
</evidence>
<protein>
    <submittedName>
        <fullName evidence="3">Uncharacterized protein</fullName>
    </submittedName>
</protein>
<sequence>MPPPPRQDRAALWVVLGLLALLLLGVSLVIVLLLSGVQSSEPTPEPTPTGAPDTTPDDETSDDEPTPEDELTSDDETSGDEPTPEDSETSGPNPESEREAATESDSRPVLRAESLAEDEAALLDTVMTIHTSPLRYTELEMFDEMYYYCLFTADLGNLSADQSVTYEMEFAVRGFPDVTWESGSPGELEPGETRELIFGWEETTPEDLQLNEQECTGAQVELTALTATTN</sequence>
<keyword evidence="2" id="KW-0812">Transmembrane</keyword>
<dbReference type="RefSeq" id="WP_148058878.1">
    <property type="nucleotide sequence ID" value="NZ_RKHK01000001.1"/>
</dbReference>
<feature type="region of interest" description="Disordered" evidence="1">
    <location>
        <begin position="38"/>
        <end position="109"/>
    </location>
</feature>
<keyword evidence="2" id="KW-1133">Transmembrane helix</keyword>
<organism evidence="3 4">
    <name type="scientific">Bogoriella caseilytica</name>
    <dbReference type="NCBI Taxonomy" id="56055"/>
    <lineage>
        <taxon>Bacteria</taxon>
        <taxon>Bacillati</taxon>
        <taxon>Actinomycetota</taxon>
        <taxon>Actinomycetes</taxon>
        <taxon>Micrococcales</taxon>
        <taxon>Bogoriellaceae</taxon>
        <taxon>Bogoriella</taxon>
    </lineage>
</organism>
<comment type="caution">
    <text evidence="3">The sequence shown here is derived from an EMBL/GenBank/DDBJ whole genome shotgun (WGS) entry which is preliminary data.</text>
</comment>
<evidence type="ECO:0000313" key="3">
    <source>
        <dbReference type="EMBL" id="ROR72848.1"/>
    </source>
</evidence>
<dbReference type="AlphaFoldDB" id="A0A3N2BC96"/>
<dbReference type="EMBL" id="RKHK01000001">
    <property type="protein sequence ID" value="ROR72848.1"/>
    <property type="molecule type" value="Genomic_DNA"/>
</dbReference>